<comment type="catalytic activity">
    <reaction evidence="1">
        <text>ATP + protein L-histidine = ADP + protein N-phospho-L-histidine.</text>
        <dbReference type="EC" id="2.7.13.3"/>
    </reaction>
</comment>
<evidence type="ECO:0000313" key="11">
    <source>
        <dbReference type="EMBL" id="BCG25343.1"/>
    </source>
</evidence>
<dbReference type="SMART" id="SM00388">
    <property type="entry name" value="HisKA"/>
    <property type="match status" value="1"/>
</dbReference>
<dbReference type="Pfam" id="PF08448">
    <property type="entry name" value="PAS_4"/>
    <property type="match status" value="2"/>
</dbReference>
<dbReference type="EMBL" id="AP023189">
    <property type="protein sequence ID" value="BCG25343.1"/>
    <property type="molecule type" value="Genomic_DNA"/>
</dbReference>
<dbReference type="PROSITE" id="PS50109">
    <property type="entry name" value="HIS_KIN"/>
    <property type="match status" value="1"/>
</dbReference>
<dbReference type="CDD" id="cd00082">
    <property type="entry name" value="HisKA"/>
    <property type="match status" value="1"/>
</dbReference>
<dbReference type="Proteomes" id="UP000509383">
    <property type="component" value="Chromosome"/>
</dbReference>
<evidence type="ECO:0000313" key="12">
    <source>
        <dbReference type="EMBL" id="GJN54827.1"/>
    </source>
</evidence>
<dbReference type="InterPro" id="IPR011006">
    <property type="entry name" value="CheY-like_superfamily"/>
</dbReference>
<feature type="domain" description="Response regulatory" evidence="8">
    <location>
        <begin position="743"/>
        <end position="854"/>
    </location>
</feature>
<evidence type="ECO:0000256" key="4">
    <source>
        <dbReference type="ARBA" id="ARBA00022679"/>
    </source>
</evidence>
<dbReference type="SUPFAM" id="SSF55874">
    <property type="entry name" value="ATPase domain of HSP90 chaperone/DNA topoisomerase II/histidine kinase"/>
    <property type="match status" value="1"/>
</dbReference>
<dbReference type="PANTHER" id="PTHR43065">
    <property type="entry name" value="SENSOR HISTIDINE KINASE"/>
    <property type="match status" value="1"/>
</dbReference>
<protein>
    <recommendedName>
        <fullName evidence="2">histidine kinase</fullName>
        <ecNumber evidence="2">2.7.13.3</ecNumber>
    </recommendedName>
</protein>
<dbReference type="Pfam" id="PF00072">
    <property type="entry name" value="Response_reg"/>
    <property type="match status" value="1"/>
</dbReference>
<dbReference type="Gene3D" id="3.40.50.2300">
    <property type="match status" value="1"/>
</dbReference>
<dbReference type="SUPFAM" id="SSF52172">
    <property type="entry name" value="CheY-like"/>
    <property type="match status" value="1"/>
</dbReference>
<dbReference type="GO" id="GO:0000155">
    <property type="term" value="F:phosphorelay sensor kinase activity"/>
    <property type="evidence" value="ECO:0007669"/>
    <property type="project" value="InterPro"/>
</dbReference>
<name>A0A6J4E5X8_9PSED</name>
<dbReference type="InterPro" id="IPR029016">
    <property type="entry name" value="GAF-like_dom_sf"/>
</dbReference>
<dbReference type="InterPro" id="IPR001610">
    <property type="entry name" value="PAC"/>
</dbReference>
<keyword evidence="3 6" id="KW-0597">Phosphoprotein</keyword>
<evidence type="ECO:0000256" key="2">
    <source>
        <dbReference type="ARBA" id="ARBA00012438"/>
    </source>
</evidence>
<feature type="domain" description="PAS" evidence="9">
    <location>
        <begin position="342"/>
        <end position="396"/>
    </location>
</feature>
<dbReference type="SUPFAM" id="SSF55781">
    <property type="entry name" value="GAF domain-like"/>
    <property type="match status" value="1"/>
</dbReference>
<dbReference type="SMART" id="SM00086">
    <property type="entry name" value="PAC"/>
    <property type="match status" value="2"/>
</dbReference>
<reference evidence="11 13" key="1">
    <citation type="submission" date="2020-05" db="EMBL/GenBank/DDBJ databases">
        <title>Characterization of novel class B3 metallo-beta-lactamase from novel Pseudomonas species.</title>
        <authorList>
            <person name="Yamada K."/>
            <person name="Aoki K."/>
            <person name="Ishii Y."/>
        </authorList>
    </citation>
    <scope>NUCLEOTIDE SEQUENCE [LARGE SCALE GENOMIC DNA]</scope>
    <source>
        <strain evidence="11 13">TUM18999</strain>
        <strain evidence="12 14">TUM20286</strain>
    </source>
</reference>
<dbReference type="SMART" id="SM00091">
    <property type="entry name" value="PAS"/>
    <property type="match status" value="1"/>
</dbReference>
<dbReference type="Gene3D" id="3.30.450.40">
    <property type="match status" value="1"/>
</dbReference>
<dbReference type="SMART" id="SM00448">
    <property type="entry name" value="REC"/>
    <property type="match status" value="1"/>
</dbReference>
<proteinExistence type="predicted"/>
<evidence type="ECO:0000256" key="5">
    <source>
        <dbReference type="ARBA" id="ARBA00022777"/>
    </source>
</evidence>
<evidence type="ECO:0000313" key="13">
    <source>
        <dbReference type="Proteomes" id="UP000509383"/>
    </source>
</evidence>
<dbReference type="Gene3D" id="3.30.450.20">
    <property type="entry name" value="PAS domain"/>
    <property type="match status" value="2"/>
</dbReference>
<dbReference type="Pfam" id="PF00512">
    <property type="entry name" value="HisKA"/>
    <property type="match status" value="1"/>
</dbReference>
<keyword evidence="14" id="KW-1185">Reference proteome</keyword>
<evidence type="ECO:0000259" key="7">
    <source>
        <dbReference type="PROSITE" id="PS50109"/>
    </source>
</evidence>
<dbReference type="InterPro" id="IPR036890">
    <property type="entry name" value="HATPase_C_sf"/>
</dbReference>
<dbReference type="KEGG" id="ptw:TUM18999_35340"/>
<gene>
    <name evidence="11" type="ORF">TUM18999_35340</name>
    <name evidence="12" type="ORF">TUM20286_45790</name>
</gene>
<evidence type="ECO:0000259" key="8">
    <source>
        <dbReference type="PROSITE" id="PS50110"/>
    </source>
</evidence>
<dbReference type="PROSITE" id="PS50113">
    <property type="entry name" value="PAC"/>
    <property type="match status" value="1"/>
</dbReference>
<evidence type="ECO:0000256" key="1">
    <source>
        <dbReference type="ARBA" id="ARBA00000085"/>
    </source>
</evidence>
<dbReference type="InterPro" id="IPR003018">
    <property type="entry name" value="GAF"/>
</dbReference>
<dbReference type="PROSITE" id="PS50112">
    <property type="entry name" value="PAS"/>
    <property type="match status" value="1"/>
</dbReference>
<evidence type="ECO:0000256" key="6">
    <source>
        <dbReference type="PROSITE-ProRule" id="PRU00169"/>
    </source>
</evidence>
<feature type="domain" description="Histidine kinase" evidence="7">
    <location>
        <begin position="503"/>
        <end position="722"/>
    </location>
</feature>
<dbReference type="SMART" id="SM00387">
    <property type="entry name" value="HATPase_c"/>
    <property type="match status" value="1"/>
</dbReference>
<dbReference type="InterPro" id="IPR003661">
    <property type="entry name" value="HisK_dim/P_dom"/>
</dbReference>
<dbReference type="Gene3D" id="3.30.565.10">
    <property type="entry name" value="Histidine kinase-like ATPase, C-terminal domain"/>
    <property type="match status" value="1"/>
</dbReference>
<dbReference type="InterPro" id="IPR035965">
    <property type="entry name" value="PAS-like_dom_sf"/>
</dbReference>
<evidence type="ECO:0000259" key="10">
    <source>
        <dbReference type="PROSITE" id="PS50113"/>
    </source>
</evidence>
<accession>A0A6J4E5X8</accession>
<dbReference type="NCBIfam" id="TIGR00229">
    <property type="entry name" value="sensory_box"/>
    <property type="match status" value="1"/>
</dbReference>
<dbReference type="InterPro" id="IPR036097">
    <property type="entry name" value="HisK_dim/P_sf"/>
</dbReference>
<evidence type="ECO:0000256" key="3">
    <source>
        <dbReference type="ARBA" id="ARBA00022553"/>
    </source>
</evidence>
<dbReference type="InterPro" id="IPR001789">
    <property type="entry name" value="Sig_transdc_resp-reg_receiver"/>
</dbReference>
<dbReference type="PANTHER" id="PTHR43065:SF42">
    <property type="entry name" value="TWO-COMPONENT SENSOR PPRA"/>
    <property type="match status" value="1"/>
</dbReference>
<dbReference type="EC" id="2.7.13.3" evidence="2"/>
<feature type="modified residue" description="4-aspartylphosphate" evidence="6">
    <location>
        <position position="793"/>
    </location>
</feature>
<sequence length="858" mass="93521">MESPHDTDRNDTPPAALGFLHNGGDIGARLQAGDFDPAFLGPPQEWSAALKTLMAMVLPAQAQIVLFWGPEFVALYNDAYAPSIGAKHPRALGRPARENWSELWDDLGPLLRGVLETGETFAAKDRPFYIERHGLGETVYFDVSYSAVREADGSVGGVLCIVSETTERVRFERRQAFLLELGQTLPSISDPEQIAATTARRLGEELGATRVLFGEDNSDGQTFSVRQEYLNGARSAAGHHRYRNFGASLLAALQAGDSVAREDIRQETGLASGETALALELGLAATLHVPVMRHGQLEAVLAIHHDRPHAFSEPEQRLVEEAAKLAWVLINHLRAERALHASSAQLSAMFDQASAGIAVYDRNWNFTRVNDRYCQIVGRPREALLGLRQQDITHPNGPSSILHQRALEAGSPVELTERYRRPDGRPAWVHSQITPLVDEHGRVNGMLCVCMDISSRVHAETQLRELNEGLEARVAAMVAQREAALAQLHEARKMETIGQLTGGIAHDFNNLLTPIMASLELIRRRLDDDRSRSLIDGALQAADRARILVGRLLTFARRQTLKPQAVALRTLVEDMRDLLERSLGPMIDVALDIPERLPAVTVDPHQLELAILNLAVNARDAMNGRGRLVISATRDDLAEGQVSGVPAGQYVSLSVEDNGSGMSADVLGRCLEPFFSTKGVGKGTGLGLSMVQGLAAQSGGGIGIDSTPGNGTRVTIWLPLSHTRAEDEEAAPVDEPQAPRPTHVLLVDDEEMVRHTTALQLRDLGYRVTEADSASTALRLLDDGLEPDILVTDHLMPGRTGAQLVEDLRQRAPALPVLVITGYSNLTPAQMEGIEVLAKPFRRAELAERVAQLVGKER</sequence>
<dbReference type="InterPro" id="IPR005467">
    <property type="entry name" value="His_kinase_dom"/>
</dbReference>
<dbReference type="Pfam" id="PF01590">
    <property type="entry name" value="GAF"/>
    <property type="match status" value="1"/>
</dbReference>
<dbReference type="Proteomes" id="UP001054892">
    <property type="component" value="Unassembled WGS sequence"/>
</dbReference>
<feature type="domain" description="PAC" evidence="10">
    <location>
        <begin position="413"/>
        <end position="465"/>
    </location>
</feature>
<dbReference type="AlphaFoldDB" id="A0A6J4E5X8"/>
<dbReference type="InterPro" id="IPR000700">
    <property type="entry name" value="PAS-assoc_C"/>
</dbReference>
<dbReference type="Gene3D" id="1.10.287.130">
    <property type="match status" value="1"/>
</dbReference>
<dbReference type="Pfam" id="PF02518">
    <property type="entry name" value="HATPase_c"/>
    <property type="match status" value="1"/>
</dbReference>
<dbReference type="InterPro" id="IPR000014">
    <property type="entry name" value="PAS"/>
</dbReference>
<evidence type="ECO:0000259" key="9">
    <source>
        <dbReference type="PROSITE" id="PS50112"/>
    </source>
</evidence>
<organism evidence="11 13">
    <name type="scientific">Pseudomonas tohonis</name>
    <dbReference type="NCBI Taxonomy" id="2725477"/>
    <lineage>
        <taxon>Bacteria</taxon>
        <taxon>Pseudomonadati</taxon>
        <taxon>Pseudomonadota</taxon>
        <taxon>Gammaproteobacteria</taxon>
        <taxon>Pseudomonadales</taxon>
        <taxon>Pseudomonadaceae</taxon>
        <taxon>Pseudomonas</taxon>
    </lineage>
</organism>
<dbReference type="InterPro" id="IPR004358">
    <property type="entry name" value="Sig_transdc_His_kin-like_C"/>
</dbReference>
<dbReference type="EMBL" id="BQKM01000013">
    <property type="protein sequence ID" value="GJN54827.1"/>
    <property type="molecule type" value="Genomic_DNA"/>
</dbReference>
<dbReference type="InterPro" id="IPR003594">
    <property type="entry name" value="HATPase_dom"/>
</dbReference>
<evidence type="ECO:0000313" key="14">
    <source>
        <dbReference type="Proteomes" id="UP001054892"/>
    </source>
</evidence>
<dbReference type="InterPro" id="IPR013656">
    <property type="entry name" value="PAS_4"/>
</dbReference>
<dbReference type="PRINTS" id="PR00344">
    <property type="entry name" value="BCTRLSENSOR"/>
</dbReference>
<dbReference type="SUPFAM" id="SSF55785">
    <property type="entry name" value="PYP-like sensor domain (PAS domain)"/>
    <property type="match status" value="2"/>
</dbReference>
<dbReference type="SUPFAM" id="SSF47384">
    <property type="entry name" value="Homodimeric domain of signal transducing histidine kinase"/>
    <property type="match status" value="1"/>
</dbReference>
<dbReference type="SMART" id="SM00065">
    <property type="entry name" value="GAF"/>
    <property type="match status" value="1"/>
</dbReference>
<keyword evidence="4" id="KW-0808">Transferase</keyword>
<dbReference type="CDD" id="cd00130">
    <property type="entry name" value="PAS"/>
    <property type="match status" value="1"/>
</dbReference>
<keyword evidence="5 11" id="KW-0418">Kinase</keyword>
<dbReference type="PROSITE" id="PS50110">
    <property type="entry name" value="RESPONSE_REGULATORY"/>
    <property type="match status" value="1"/>
</dbReference>